<evidence type="ECO:0000256" key="1">
    <source>
        <dbReference type="RuleBase" id="RU369066"/>
    </source>
</evidence>
<dbReference type="Proteomes" id="UP000694542">
    <property type="component" value="Chromosome 13"/>
</dbReference>
<dbReference type="InterPro" id="IPR040187">
    <property type="entry name" value="OCAD1/2"/>
</dbReference>
<dbReference type="PANTHER" id="PTHR13336">
    <property type="entry name" value="OVARIAN CARCINOMA IMMUNOREACTIVE ANTIGEN"/>
    <property type="match status" value="1"/>
</dbReference>
<feature type="domain" description="OCIA" evidence="2">
    <location>
        <begin position="252"/>
        <end position="330"/>
    </location>
</feature>
<dbReference type="Pfam" id="PF07051">
    <property type="entry name" value="OCIA"/>
    <property type="match status" value="1"/>
</dbReference>
<comment type="subunit">
    <text evidence="1">Interacts with STAT3.</text>
</comment>
<reference evidence="3" key="2">
    <citation type="submission" date="2025-08" db="UniProtKB">
        <authorList>
            <consortium name="Ensembl"/>
        </authorList>
    </citation>
    <scope>IDENTIFICATION</scope>
</reference>
<evidence type="ECO:0000313" key="3">
    <source>
        <dbReference type="Ensembl" id="ENSCAFP00040020757.1"/>
    </source>
</evidence>
<comment type="function">
    <text evidence="1">Maintains stem cell potency. Increases STAT3 phosphorylation and controls ERK phosphorylation. May act as a scaffold, increasing STAT3 recruitment onto endosomes.</text>
</comment>
<keyword evidence="1" id="KW-0967">Endosome</keyword>
<dbReference type="Ensembl" id="ENSCAFT00040023898.1">
    <property type="protein sequence ID" value="ENSCAFP00040020757.1"/>
    <property type="gene ID" value="ENSCAFG00040012913.1"/>
</dbReference>
<comment type="domain">
    <text evidence="1">The OCIA domain is necessary and sufficient for endosomal localization.</text>
</comment>
<accession>A0A8C0SHF4</accession>
<dbReference type="GO" id="GO:2000736">
    <property type="term" value="P:regulation of stem cell differentiation"/>
    <property type="evidence" value="ECO:0007669"/>
    <property type="project" value="UniProtKB-UniRule"/>
</dbReference>
<comment type="similarity">
    <text evidence="1">Belongs to the OCIAD1 family.</text>
</comment>
<dbReference type="InterPro" id="IPR009764">
    <property type="entry name" value="OCIA_dom"/>
</dbReference>
<sequence length="369" mass="39362">MGSQLCTVCFRGNLFVTQEAAPAWVLGTLRQAKGARSICKQSELCGQRQEPSPCSPFLLPLLLLLPSPPSSSSLLPLPPSSLLPPLPPPASSSPFLPPPPPPSSSLLLLPPSFLFPPPPYSSSLFFPPPPSSFLLPPFLSPTPPSSLSLLPPASSSLLLPPPSCLLLPPPPSSSLLPPPPSSSLLPSPPFCLLLLPPPSSSLPLLPLLPPASSLLRGKQSRRRANNPSPLTVYLSLQSLLFCPKSKLHIHRGEISKIIRECQEESFWKRALPFSLMSMLATQGLVHQGYLASNPRFGSLPKVALAGILGFALGKASYIRVCQSKFHSVEDQLRGAGFGPGHNRHCLLTCEECKIKHGLYEKGSSQPSAS</sequence>
<proteinExistence type="inferred from homology"/>
<dbReference type="GO" id="GO:0005768">
    <property type="term" value="C:endosome"/>
    <property type="evidence" value="ECO:0007669"/>
    <property type="project" value="UniProtKB-SubCell"/>
</dbReference>
<organism evidence="3 4">
    <name type="scientific">Canis lupus familiaris</name>
    <name type="common">Dog</name>
    <name type="synonym">Canis familiaris</name>
    <dbReference type="NCBI Taxonomy" id="9615"/>
    <lineage>
        <taxon>Eukaryota</taxon>
        <taxon>Metazoa</taxon>
        <taxon>Chordata</taxon>
        <taxon>Craniata</taxon>
        <taxon>Vertebrata</taxon>
        <taxon>Euteleostomi</taxon>
        <taxon>Mammalia</taxon>
        <taxon>Eutheria</taxon>
        <taxon>Laurasiatheria</taxon>
        <taxon>Carnivora</taxon>
        <taxon>Caniformia</taxon>
        <taxon>Canidae</taxon>
        <taxon>Canis</taxon>
    </lineage>
</organism>
<reference evidence="3" key="1">
    <citation type="submission" date="2018-10" db="EMBL/GenBank/DDBJ databases">
        <title>De novo assembly of a Great Dane genome.</title>
        <authorList>
            <person name="Kidd J.M."/>
            <person name="Pendleton A.L."/>
            <person name="Shen F."/>
            <person name="Emery S."/>
        </authorList>
    </citation>
    <scope>NUCLEOTIDE SEQUENCE [LARGE SCALE GENOMIC DNA]</scope>
    <source>
        <strain evidence="3">Great Dane</strain>
    </source>
</reference>
<name>A0A8C0SHF4_CANLF</name>
<comment type="subcellular location">
    <subcellularLocation>
        <location evidence="1">Endosome</location>
    </subcellularLocation>
</comment>
<evidence type="ECO:0000259" key="2">
    <source>
        <dbReference type="Pfam" id="PF07051"/>
    </source>
</evidence>
<dbReference type="PANTHER" id="PTHR13336:SF2">
    <property type="entry name" value="OCIA DOMAIN-CONTAINING PROTEIN 2"/>
    <property type="match status" value="1"/>
</dbReference>
<gene>
    <name evidence="3" type="primary">OCIAD2</name>
</gene>
<evidence type="ECO:0000313" key="4">
    <source>
        <dbReference type="Proteomes" id="UP000694542"/>
    </source>
</evidence>
<protein>
    <recommendedName>
        <fullName evidence="1">OCIA domain-containing protein 1</fullName>
    </recommendedName>
</protein>
<dbReference type="AlphaFoldDB" id="A0A8C0SHF4"/>